<dbReference type="PROSITE" id="PS50893">
    <property type="entry name" value="ABC_TRANSPORTER_2"/>
    <property type="match status" value="1"/>
</dbReference>
<dbReference type="PANTHER" id="PTHR30429:SF0">
    <property type="entry name" value="METHIONINE-BINDING LIPOPROTEIN METQ"/>
    <property type="match status" value="1"/>
</dbReference>
<name>A0ABY6ATJ0_9BURK</name>
<keyword evidence="3" id="KW-0732">Signal</keyword>
<keyword evidence="10" id="KW-1185">Reference proteome</keyword>
<evidence type="ECO:0000256" key="2">
    <source>
        <dbReference type="ARBA" id="ARBA00008973"/>
    </source>
</evidence>
<evidence type="ECO:0000256" key="1">
    <source>
        <dbReference type="ARBA" id="ARBA00004635"/>
    </source>
</evidence>
<sequence length="347" mass="38387">MTASPDTPPNTPTPPTPTAPLIRLESLSRSFRLPDGRQFDAVRDISLDVQAGEILGLIGKSGAGKSTLLRLINLLERPDRGRVLVAGQALTSLSAGELRRARQGIGMIFQQFNLLKNDLEVLRLGIKPLLEKKGYRVKLVEFNDYVQPNIALAQGALDANFFQHITYLNRFREDRKLDLVDVVQGPMAPFGIYSKKRKSLAEVQPGDRITLANDPANLAHGLALLAEQKLLTLKPGADPIRVTEKDVASNPLRLKLQPIEAAQIPRTLDDAEYAIVNGNFAISSGLKLTDALVLEKTPDHYMLVVAVKGQDKDQRWTRDLADAFRAKEFKAVLDQRFPGYARPAFLQ</sequence>
<dbReference type="PANTHER" id="PTHR30429">
    <property type="entry name" value="D-METHIONINE-BINDING LIPOPROTEIN METQ"/>
    <property type="match status" value="1"/>
</dbReference>
<dbReference type="EMBL" id="CP104562">
    <property type="protein sequence ID" value="UXH76544.1"/>
    <property type="molecule type" value="Genomic_DNA"/>
</dbReference>
<dbReference type="Gene3D" id="3.40.50.300">
    <property type="entry name" value="P-loop containing nucleotide triphosphate hydrolases"/>
    <property type="match status" value="1"/>
</dbReference>
<protein>
    <submittedName>
        <fullName evidence="9">MetQ/NlpA family ABC transporter substrate-binding protein</fullName>
    </submittedName>
</protein>
<comment type="similarity">
    <text evidence="2">Belongs to the NlpA lipoprotein family.</text>
</comment>
<dbReference type="RefSeq" id="WP_261756276.1">
    <property type="nucleotide sequence ID" value="NZ_CP104562.2"/>
</dbReference>
<evidence type="ECO:0000256" key="7">
    <source>
        <dbReference type="SAM" id="MobiDB-lite"/>
    </source>
</evidence>
<feature type="compositionally biased region" description="Pro residues" evidence="7">
    <location>
        <begin position="1"/>
        <end position="18"/>
    </location>
</feature>
<evidence type="ECO:0000256" key="5">
    <source>
        <dbReference type="ARBA" id="ARBA00023139"/>
    </source>
</evidence>
<dbReference type="SUPFAM" id="SSF52540">
    <property type="entry name" value="P-loop containing nucleoside triphosphate hydrolases"/>
    <property type="match status" value="1"/>
</dbReference>
<keyword evidence="4" id="KW-0472">Membrane</keyword>
<comment type="subcellular location">
    <subcellularLocation>
        <location evidence="1">Membrane</location>
        <topology evidence="1">Lipid-anchor</topology>
    </subcellularLocation>
</comment>
<dbReference type="InterPro" id="IPR004872">
    <property type="entry name" value="Lipoprotein_NlpA"/>
</dbReference>
<dbReference type="InterPro" id="IPR027417">
    <property type="entry name" value="P-loop_NTPase"/>
</dbReference>
<dbReference type="Gene3D" id="3.40.190.10">
    <property type="entry name" value="Periplasmic binding protein-like II"/>
    <property type="match status" value="2"/>
</dbReference>
<evidence type="ECO:0000313" key="9">
    <source>
        <dbReference type="EMBL" id="UXH76544.1"/>
    </source>
</evidence>
<reference evidence="9" key="1">
    <citation type="submission" date="2022-10" db="EMBL/GenBank/DDBJ databases">
        <title>Characterization and whole genome sequencing of a new Roseateles species, isolated from fresh water.</title>
        <authorList>
            <person name="Guliayeva D.Y."/>
            <person name="Akhremchuk A.E."/>
            <person name="Sikolenko M.A."/>
            <person name="Valentovich L.N."/>
            <person name="Sidarenka A.V."/>
        </authorList>
    </citation>
    <scope>NUCLEOTIDE SEQUENCE</scope>
    <source>
        <strain evidence="9">BIM B-1768</strain>
    </source>
</reference>
<dbReference type="SUPFAM" id="SSF53850">
    <property type="entry name" value="Periplasmic binding protein-like II"/>
    <property type="match status" value="1"/>
</dbReference>
<keyword evidence="6" id="KW-0449">Lipoprotein</keyword>
<evidence type="ECO:0000256" key="4">
    <source>
        <dbReference type="ARBA" id="ARBA00023136"/>
    </source>
</evidence>
<evidence type="ECO:0000256" key="3">
    <source>
        <dbReference type="ARBA" id="ARBA00022729"/>
    </source>
</evidence>
<evidence type="ECO:0000256" key="6">
    <source>
        <dbReference type="ARBA" id="ARBA00023288"/>
    </source>
</evidence>
<dbReference type="Proteomes" id="UP001064933">
    <property type="component" value="Chromosome"/>
</dbReference>
<gene>
    <name evidence="9" type="ORF">N4261_16005</name>
</gene>
<dbReference type="Pfam" id="PF03180">
    <property type="entry name" value="Lipoprotein_9"/>
    <property type="match status" value="1"/>
</dbReference>
<proteinExistence type="inferred from homology"/>
<evidence type="ECO:0000313" key="10">
    <source>
        <dbReference type="Proteomes" id="UP001064933"/>
    </source>
</evidence>
<feature type="region of interest" description="Disordered" evidence="7">
    <location>
        <begin position="1"/>
        <end position="20"/>
    </location>
</feature>
<dbReference type="InterPro" id="IPR003439">
    <property type="entry name" value="ABC_transporter-like_ATP-bd"/>
</dbReference>
<organism evidence="9 10">
    <name type="scientific">Roseateles amylovorans</name>
    <dbReference type="NCBI Taxonomy" id="2978473"/>
    <lineage>
        <taxon>Bacteria</taxon>
        <taxon>Pseudomonadati</taxon>
        <taxon>Pseudomonadota</taxon>
        <taxon>Betaproteobacteria</taxon>
        <taxon>Burkholderiales</taxon>
        <taxon>Sphaerotilaceae</taxon>
        <taxon>Roseateles</taxon>
    </lineage>
</organism>
<feature type="domain" description="ABC transporter" evidence="8">
    <location>
        <begin position="22"/>
        <end position="260"/>
    </location>
</feature>
<accession>A0ABY6ATJ0</accession>
<keyword evidence="5" id="KW-0564">Palmitate</keyword>
<evidence type="ECO:0000259" key="8">
    <source>
        <dbReference type="PROSITE" id="PS50893"/>
    </source>
</evidence>